<evidence type="ECO:0000313" key="3">
    <source>
        <dbReference type="Proteomes" id="UP000828251"/>
    </source>
</evidence>
<dbReference type="Proteomes" id="UP000828251">
    <property type="component" value="Unassembled WGS sequence"/>
</dbReference>
<feature type="compositionally biased region" description="Polar residues" evidence="1">
    <location>
        <begin position="68"/>
        <end position="87"/>
    </location>
</feature>
<proteinExistence type="predicted"/>
<evidence type="ECO:0000256" key="1">
    <source>
        <dbReference type="SAM" id="MobiDB-lite"/>
    </source>
</evidence>
<accession>A0A9D3ZT09</accession>
<feature type="region of interest" description="Disordered" evidence="1">
    <location>
        <begin position="67"/>
        <end position="87"/>
    </location>
</feature>
<comment type="caution">
    <text evidence="2">The sequence shown here is derived from an EMBL/GenBank/DDBJ whole genome shotgun (WGS) entry which is preliminary data.</text>
</comment>
<name>A0A9D3ZT09_9ROSI</name>
<dbReference type="AlphaFoldDB" id="A0A9D3ZT09"/>
<protein>
    <recommendedName>
        <fullName evidence="4">Transposase MuDR plant domain-containing protein</fullName>
    </recommendedName>
</protein>
<organism evidence="2 3">
    <name type="scientific">Gossypium stocksii</name>
    <dbReference type="NCBI Taxonomy" id="47602"/>
    <lineage>
        <taxon>Eukaryota</taxon>
        <taxon>Viridiplantae</taxon>
        <taxon>Streptophyta</taxon>
        <taxon>Embryophyta</taxon>
        <taxon>Tracheophyta</taxon>
        <taxon>Spermatophyta</taxon>
        <taxon>Magnoliopsida</taxon>
        <taxon>eudicotyledons</taxon>
        <taxon>Gunneridae</taxon>
        <taxon>Pentapetalae</taxon>
        <taxon>rosids</taxon>
        <taxon>malvids</taxon>
        <taxon>Malvales</taxon>
        <taxon>Malvaceae</taxon>
        <taxon>Malvoideae</taxon>
        <taxon>Gossypium</taxon>
    </lineage>
</organism>
<evidence type="ECO:0000313" key="2">
    <source>
        <dbReference type="EMBL" id="KAH1064328.1"/>
    </source>
</evidence>
<sequence length="155" mass="18028">MVNRREAIDVVAPTITDLLDDEFNESEEELFDFDVFDRARANLNGLNMDDIEVGKLFDSDDFDRLNSVPESDSDGQNWPEFNSDSDMNNPKLEVGMLFSTKVSLKETVWQYDRLNSYFIKFPKSDQKRLKAVSNSNCSWYIWASRLHLNDPIDQN</sequence>
<reference evidence="2 3" key="1">
    <citation type="journal article" date="2021" name="Plant Biotechnol. J.">
        <title>Multi-omics assisted identification of the key and species-specific regulatory components of drought-tolerant mechanisms in Gossypium stocksii.</title>
        <authorList>
            <person name="Yu D."/>
            <person name="Ke L."/>
            <person name="Zhang D."/>
            <person name="Wu Y."/>
            <person name="Sun Y."/>
            <person name="Mei J."/>
            <person name="Sun J."/>
            <person name="Sun Y."/>
        </authorList>
    </citation>
    <scope>NUCLEOTIDE SEQUENCE [LARGE SCALE GENOMIC DNA]</scope>
    <source>
        <strain evidence="3">cv. E1</strain>
        <tissue evidence="2">Leaf</tissue>
    </source>
</reference>
<gene>
    <name evidence="2" type="ORF">J1N35_029315</name>
</gene>
<evidence type="ECO:0008006" key="4">
    <source>
        <dbReference type="Google" id="ProtNLM"/>
    </source>
</evidence>
<dbReference type="EMBL" id="JAIQCV010000009">
    <property type="protein sequence ID" value="KAH1064328.1"/>
    <property type="molecule type" value="Genomic_DNA"/>
</dbReference>
<keyword evidence="3" id="KW-1185">Reference proteome</keyword>